<dbReference type="Proteomes" id="UP000236514">
    <property type="component" value="Unassembled WGS sequence"/>
</dbReference>
<evidence type="ECO:0000313" key="2">
    <source>
        <dbReference type="EMBL" id="MPQ36069.1"/>
    </source>
</evidence>
<evidence type="ECO:0008006" key="6">
    <source>
        <dbReference type="Google" id="ProtNLM"/>
    </source>
</evidence>
<dbReference type="EMBL" id="POTQ01000036">
    <property type="protein sequence ID" value="PNV57012.1"/>
    <property type="molecule type" value="Genomic_DNA"/>
</dbReference>
<dbReference type="AlphaFoldDB" id="A0A2K2TGB9"/>
<feature type="compositionally biased region" description="Basic and acidic residues" evidence="1">
    <location>
        <begin position="362"/>
        <end position="377"/>
    </location>
</feature>
<organism evidence="3 4">
    <name type="scientific">Limosilactobacillus fermentum</name>
    <name type="common">Lactobacillus fermentum</name>
    <dbReference type="NCBI Taxonomy" id="1613"/>
    <lineage>
        <taxon>Bacteria</taxon>
        <taxon>Bacillati</taxon>
        <taxon>Bacillota</taxon>
        <taxon>Bacilli</taxon>
        <taxon>Lactobacillales</taxon>
        <taxon>Lactobacillaceae</taxon>
        <taxon>Limosilactobacillus</taxon>
    </lineage>
</organism>
<feature type="region of interest" description="Disordered" evidence="1">
    <location>
        <begin position="141"/>
        <end position="236"/>
    </location>
</feature>
<accession>A0A2K2TGB9</accession>
<evidence type="ECO:0000313" key="3">
    <source>
        <dbReference type="EMBL" id="PNV57012.1"/>
    </source>
</evidence>
<name>A0A2K2TGB9_LIMFE</name>
<evidence type="ECO:0000256" key="1">
    <source>
        <dbReference type="SAM" id="MobiDB-lite"/>
    </source>
</evidence>
<reference evidence="3 4" key="1">
    <citation type="submission" date="2018-01" db="EMBL/GenBank/DDBJ databases">
        <title>Draft genome sequence of the feruloyl esterase-producing strain Lactobacillus fermentum CRL 1446, isolated from artisanal goat milk cheese.</title>
        <authorList>
            <person name="Abeijon Mukdsi M.C."/>
            <person name="Saavedra L."/>
            <person name="Gauffin Cano M.P."/>
            <person name="Hebert E.M."/>
            <person name="Medina R.B."/>
        </authorList>
    </citation>
    <scope>NUCLEOTIDE SEQUENCE [LARGE SCALE GENOMIC DNA]</scope>
    <source>
        <strain evidence="3 4">CRL 1446</strain>
    </source>
</reference>
<dbReference type="Proteomes" id="UP000466799">
    <property type="component" value="Unassembled WGS sequence"/>
</dbReference>
<reference evidence="2 5" key="2">
    <citation type="submission" date="2019-10" db="EMBL/GenBank/DDBJ databases">
        <title>Genome Sequencing and assembly of Lactobacillus fermentum I2, a lactic acid bacteria.</title>
        <authorList>
            <person name="Lopes L.S."/>
            <person name="Persinoti G.F."/>
            <person name="Riano-Pachon D.M."/>
            <person name="Labate C.A."/>
        </authorList>
    </citation>
    <scope>NUCLEOTIDE SEQUENCE [LARGE SCALE GENOMIC DNA]</scope>
    <source>
        <strain evidence="2 5">I2</strain>
    </source>
</reference>
<feature type="compositionally biased region" description="Low complexity" evidence="1">
    <location>
        <begin position="342"/>
        <end position="355"/>
    </location>
</feature>
<evidence type="ECO:0000313" key="5">
    <source>
        <dbReference type="Proteomes" id="UP000466799"/>
    </source>
</evidence>
<comment type="caution">
    <text evidence="3">The sequence shown here is derived from an EMBL/GenBank/DDBJ whole genome shotgun (WGS) entry which is preliminary data.</text>
</comment>
<dbReference type="EMBL" id="WHJL01000135">
    <property type="protein sequence ID" value="MPQ36069.1"/>
    <property type="molecule type" value="Genomic_DNA"/>
</dbReference>
<proteinExistence type="predicted"/>
<protein>
    <recommendedName>
        <fullName evidence="6">Helix-turn-helix domain-containing protein</fullName>
    </recommendedName>
</protein>
<gene>
    <name evidence="3" type="ORF">C1Y38_10595</name>
    <name evidence="2" type="ORF">GC247_09500</name>
</gene>
<feature type="region of interest" description="Disordered" evidence="1">
    <location>
        <begin position="314"/>
        <end position="377"/>
    </location>
</feature>
<evidence type="ECO:0000313" key="4">
    <source>
        <dbReference type="Proteomes" id="UP000236514"/>
    </source>
</evidence>
<feature type="compositionally biased region" description="Basic and acidic residues" evidence="1">
    <location>
        <begin position="145"/>
        <end position="155"/>
    </location>
</feature>
<sequence length="377" mass="43172">MRNPIRLGERTITMNPNFDGVKYFLNIPAFVAHDSRLKDPEKLLFGEIFSMLNTTGKFFMNNPSVALRLNKTVRAIQTYLSALEKLGYIKRSLIIDEKTKEVKGRFIQLGDEYHIQFEKMKHDLEVDTLKNELAPNSSVVSISDLSRKRGGEQDCTRGVNKSTPGGGEQDCTRVTNNSSGGGEQDCTYNRTLLKEHTKRTTTPPLPPKQVDNKQTFGNGDDGVVDKNDRQQQPDQTQSLELRFKQLWAKYPAKIGYNEAFAAYRSWVQASPNNTDEYLDKRLEKYLQHLAMNQWLIAMRPQKWFGGGFQDDYSYYDQPRPSQGAPGRKQGGRIKEQLPEWAQNQQQTQEQVTPEQIAQAKEALAKLRSTDKDQQEKR</sequence>